<keyword evidence="4" id="KW-0479">Metal-binding</keyword>
<keyword evidence="5" id="KW-0012">Acyltransferase</keyword>
<accession>A0A1M6C3F7</accession>
<protein>
    <recommendedName>
        <fullName evidence="1">N(6)-L-threonylcarbamoyladenine synthase</fullName>
        <ecNumber evidence="1">2.3.1.234</ecNumber>
    </recommendedName>
</protein>
<dbReference type="STRING" id="1121919.SAMN02745975_00148"/>
<dbReference type="Proteomes" id="UP000184536">
    <property type="component" value="Unassembled WGS sequence"/>
</dbReference>
<dbReference type="PRINTS" id="PR00789">
    <property type="entry name" value="OSIALOPTASE"/>
</dbReference>
<dbReference type="EC" id="2.3.1.234" evidence="1"/>
<dbReference type="GO" id="GO:0046872">
    <property type="term" value="F:metal ion binding"/>
    <property type="evidence" value="ECO:0007669"/>
    <property type="project" value="UniProtKB-KW"/>
</dbReference>
<dbReference type="OrthoDB" id="1675500at2"/>
<keyword evidence="3" id="KW-0819">tRNA processing</keyword>
<dbReference type="InterPro" id="IPR017861">
    <property type="entry name" value="KAE1/TsaD"/>
</dbReference>
<evidence type="ECO:0000256" key="4">
    <source>
        <dbReference type="ARBA" id="ARBA00022723"/>
    </source>
</evidence>
<dbReference type="Gene3D" id="3.30.420.40">
    <property type="match status" value="2"/>
</dbReference>
<dbReference type="RefSeq" id="WP_110939463.1">
    <property type="nucleotide sequence ID" value="NZ_FQZV01000003.1"/>
</dbReference>
<organism evidence="8 9">
    <name type="scientific">Geosporobacter subterraneus DSM 17957</name>
    <dbReference type="NCBI Taxonomy" id="1121919"/>
    <lineage>
        <taxon>Bacteria</taxon>
        <taxon>Bacillati</taxon>
        <taxon>Bacillota</taxon>
        <taxon>Clostridia</taxon>
        <taxon>Peptostreptococcales</taxon>
        <taxon>Thermotaleaceae</taxon>
        <taxon>Geosporobacter</taxon>
    </lineage>
</organism>
<evidence type="ECO:0000256" key="6">
    <source>
        <dbReference type="ARBA" id="ARBA00048117"/>
    </source>
</evidence>
<evidence type="ECO:0000256" key="3">
    <source>
        <dbReference type="ARBA" id="ARBA00022694"/>
    </source>
</evidence>
<name>A0A1M6C3F7_9FIRM</name>
<evidence type="ECO:0000313" key="9">
    <source>
        <dbReference type="Proteomes" id="UP000184536"/>
    </source>
</evidence>
<dbReference type="GO" id="GO:0008033">
    <property type="term" value="P:tRNA processing"/>
    <property type="evidence" value="ECO:0007669"/>
    <property type="project" value="UniProtKB-KW"/>
</dbReference>
<dbReference type="InterPro" id="IPR043129">
    <property type="entry name" value="ATPase_NBD"/>
</dbReference>
<dbReference type="EMBL" id="FQZV01000003">
    <property type="protein sequence ID" value="SHI55585.1"/>
    <property type="molecule type" value="Genomic_DNA"/>
</dbReference>
<keyword evidence="9" id="KW-1185">Reference proteome</keyword>
<keyword evidence="2" id="KW-0808">Transferase</keyword>
<dbReference type="Pfam" id="PF00814">
    <property type="entry name" value="TsaD"/>
    <property type="match status" value="1"/>
</dbReference>
<dbReference type="GO" id="GO:0061711">
    <property type="term" value="F:tRNA N(6)-L-threonylcarbamoyladenine synthase activity"/>
    <property type="evidence" value="ECO:0007669"/>
    <property type="project" value="UniProtKB-EC"/>
</dbReference>
<dbReference type="PANTHER" id="PTHR11735">
    <property type="entry name" value="TRNA N6-ADENOSINE THREONYLCARBAMOYLTRANSFERASE"/>
    <property type="match status" value="1"/>
</dbReference>
<proteinExistence type="predicted"/>
<evidence type="ECO:0000256" key="5">
    <source>
        <dbReference type="ARBA" id="ARBA00023315"/>
    </source>
</evidence>
<dbReference type="SUPFAM" id="SSF53067">
    <property type="entry name" value="Actin-like ATPase domain"/>
    <property type="match status" value="1"/>
</dbReference>
<evidence type="ECO:0000259" key="7">
    <source>
        <dbReference type="Pfam" id="PF00814"/>
    </source>
</evidence>
<dbReference type="GO" id="GO:0005829">
    <property type="term" value="C:cytosol"/>
    <property type="evidence" value="ECO:0007669"/>
    <property type="project" value="TreeGrafter"/>
</dbReference>
<reference evidence="9" key="1">
    <citation type="submission" date="2016-11" db="EMBL/GenBank/DDBJ databases">
        <authorList>
            <person name="Varghese N."/>
            <person name="Submissions S."/>
        </authorList>
    </citation>
    <scope>NUCLEOTIDE SEQUENCE [LARGE SCALE GENOMIC DNA]</scope>
    <source>
        <strain evidence="9">DSM 17957</strain>
    </source>
</reference>
<dbReference type="InterPro" id="IPR000905">
    <property type="entry name" value="Gcp-like_dom"/>
</dbReference>
<feature type="domain" description="Gcp-like" evidence="7">
    <location>
        <begin position="52"/>
        <end position="308"/>
    </location>
</feature>
<comment type="catalytic activity">
    <reaction evidence="6">
        <text>L-threonylcarbamoyladenylate + adenosine(37) in tRNA = N(6)-L-threonylcarbamoyladenosine(37) in tRNA + AMP + H(+)</text>
        <dbReference type="Rhea" id="RHEA:37059"/>
        <dbReference type="Rhea" id="RHEA-COMP:10162"/>
        <dbReference type="Rhea" id="RHEA-COMP:10163"/>
        <dbReference type="ChEBI" id="CHEBI:15378"/>
        <dbReference type="ChEBI" id="CHEBI:73682"/>
        <dbReference type="ChEBI" id="CHEBI:74411"/>
        <dbReference type="ChEBI" id="CHEBI:74418"/>
        <dbReference type="ChEBI" id="CHEBI:456215"/>
        <dbReference type="EC" id="2.3.1.234"/>
    </reaction>
</comment>
<dbReference type="PANTHER" id="PTHR11735:SF11">
    <property type="entry name" value="TRNA THREONYLCARBAMOYLADENOSINE BIOSYNTHESIS PROTEIN TSAB"/>
    <property type="match status" value="1"/>
</dbReference>
<evidence type="ECO:0000313" key="8">
    <source>
        <dbReference type="EMBL" id="SHI55585.1"/>
    </source>
</evidence>
<evidence type="ECO:0000256" key="1">
    <source>
        <dbReference type="ARBA" id="ARBA00012156"/>
    </source>
</evidence>
<gene>
    <name evidence="8" type="ORF">SAMN02745975_00148</name>
</gene>
<evidence type="ECO:0000256" key="2">
    <source>
        <dbReference type="ARBA" id="ARBA00022679"/>
    </source>
</evidence>
<sequence>MIKGCILGLDTSNYTTSAAIVDLEGSLIYQERILLDVKIGERGLRQSDALFQHVKNMPSLFKELKAHYKIYPIHGVSFSSKPRPVEDSYMPVFLAGTSYGETIASLLGVPCYRTSHQENHLEAALWSIQINFNRPFLAVHISGGTTEILYVQPRPVGYDTLIVGGTADISAGQLIDRIGVAMGLPFPAGRHMDAAALLKEGTSLQLPVSVKNGWINFSGVETKVLRMIGEQQEYNDSYAKALLVCVARSLEKAIAHCCKQYNLQDVLMMGGVASSQVVKKFLIENQNEKKIRYYFGKPEYCTDHAVGTAFLGLKKYLAQP</sequence>
<dbReference type="AlphaFoldDB" id="A0A1M6C3F7"/>